<gene>
    <name evidence="2" type="ORF">GUJ93_ZPchr0015g6769</name>
</gene>
<comment type="caution">
    <text evidence="2">The sequence shown here is derived from an EMBL/GenBank/DDBJ whole genome shotgun (WGS) entry which is preliminary data.</text>
</comment>
<dbReference type="OrthoDB" id="661927at2759"/>
<dbReference type="Proteomes" id="UP000729402">
    <property type="component" value="Unassembled WGS sequence"/>
</dbReference>
<dbReference type="EMBL" id="JAAALK010000085">
    <property type="protein sequence ID" value="KAG8083397.1"/>
    <property type="molecule type" value="Genomic_DNA"/>
</dbReference>
<dbReference type="InterPro" id="IPR013103">
    <property type="entry name" value="RVT_2"/>
</dbReference>
<sequence length="123" mass="13970">MDVKNAFLHGDLHEEVYMQPPPGVDAPSRHVCHLRRDLYGLKQAPRAWFKRFVTMIRVAGFSPSDYDPVLFVQLSSHGRTLLLSYVGDMLITGYDVERISRVLSPNTFEILFLALALLIIGQL</sequence>
<evidence type="ECO:0000313" key="3">
    <source>
        <dbReference type="Proteomes" id="UP000729402"/>
    </source>
</evidence>
<dbReference type="Pfam" id="PF07727">
    <property type="entry name" value="RVT_2"/>
    <property type="match status" value="1"/>
</dbReference>
<reference evidence="2" key="2">
    <citation type="submission" date="2021-02" db="EMBL/GenBank/DDBJ databases">
        <authorList>
            <person name="Kimball J.A."/>
            <person name="Haas M.W."/>
            <person name="Macchietto M."/>
            <person name="Kono T."/>
            <person name="Duquette J."/>
            <person name="Shao M."/>
        </authorList>
    </citation>
    <scope>NUCLEOTIDE SEQUENCE</scope>
    <source>
        <tissue evidence="2">Fresh leaf tissue</tissue>
    </source>
</reference>
<proteinExistence type="predicted"/>
<protein>
    <recommendedName>
        <fullName evidence="1">Reverse transcriptase Ty1/copia-type domain-containing protein</fullName>
    </recommendedName>
</protein>
<organism evidence="2 3">
    <name type="scientific">Zizania palustris</name>
    <name type="common">Northern wild rice</name>
    <dbReference type="NCBI Taxonomy" id="103762"/>
    <lineage>
        <taxon>Eukaryota</taxon>
        <taxon>Viridiplantae</taxon>
        <taxon>Streptophyta</taxon>
        <taxon>Embryophyta</taxon>
        <taxon>Tracheophyta</taxon>
        <taxon>Spermatophyta</taxon>
        <taxon>Magnoliopsida</taxon>
        <taxon>Liliopsida</taxon>
        <taxon>Poales</taxon>
        <taxon>Poaceae</taxon>
        <taxon>BOP clade</taxon>
        <taxon>Oryzoideae</taxon>
        <taxon>Oryzeae</taxon>
        <taxon>Zizaniinae</taxon>
        <taxon>Zizania</taxon>
    </lineage>
</organism>
<reference evidence="2" key="1">
    <citation type="journal article" date="2021" name="bioRxiv">
        <title>Whole Genome Assembly and Annotation of Northern Wild Rice, Zizania palustris L., Supports a Whole Genome Duplication in the Zizania Genus.</title>
        <authorList>
            <person name="Haas M."/>
            <person name="Kono T."/>
            <person name="Macchietto M."/>
            <person name="Millas R."/>
            <person name="McGilp L."/>
            <person name="Shao M."/>
            <person name="Duquette J."/>
            <person name="Hirsch C.N."/>
            <person name="Kimball J."/>
        </authorList>
    </citation>
    <scope>NUCLEOTIDE SEQUENCE</scope>
    <source>
        <tissue evidence="2">Fresh leaf tissue</tissue>
    </source>
</reference>
<feature type="domain" description="Reverse transcriptase Ty1/copia-type" evidence="1">
    <location>
        <begin position="1"/>
        <end position="101"/>
    </location>
</feature>
<name>A0A8J5T919_ZIZPA</name>
<evidence type="ECO:0000313" key="2">
    <source>
        <dbReference type="EMBL" id="KAG8083397.1"/>
    </source>
</evidence>
<evidence type="ECO:0000259" key="1">
    <source>
        <dbReference type="Pfam" id="PF07727"/>
    </source>
</evidence>
<dbReference type="AlphaFoldDB" id="A0A8J5T919"/>
<keyword evidence="3" id="KW-1185">Reference proteome</keyword>
<accession>A0A8J5T919</accession>